<dbReference type="STRING" id="98765.A0A2R6P150"/>
<keyword evidence="3" id="KW-1185">Reference proteome</keyword>
<dbReference type="OrthoDB" id="9909019at2759"/>
<dbReference type="EMBL" id="MLYV02000566">
    <property type="protein sequence ID" value="PSR83072.1"/>
    <property type="molecule type" value="Genomic_DNA"/>
</dbReference>
<name>A0A2R6P150_9APHY</name>
<evidence type="ECO:0000313" key="3">
    <source>
        <dbReference type="Proteomes" id="UP000186601"/>
    </source>
</evidence>
<sequence length="81" mass="9033">MQAHKTLVPGPTPPNPFSHGNWRRNLLYVLCRPPGYSWLDFPALATEDKREINPGLVHGNWPGDATLTMEEGRGAKQLGKQ</sequence>
<evidence type="ECO:0000313" key="2">
    <source>
        <dbReference type="EMBL" id="PSR83072.1"/>
    </source>
</evidence>
<accession>A0A2R6P150</accession>
<proteinExistence type="predicted"/>
<dbReference type="Proteomes" id="UP000186601">
    <property type="component" value="Unassembled WGS sequence"/>
</dbReference>
<evidence type="ECO:0000256" key="1">
    <source>
        <dbReference type="SAM" id="MobiDB-lite"/>
    </source>
</evidence>
<reference evidence="2 3" key="1">
    <citation type="submission" date="2018-02" db="EMBL/GenBank/DDBJ databases">
        <title>Genome sequence of the basidiomycete white-rot fungus Phlebia centrifuga.</title>
        <authorList>
            <person name="Granchi Z."/>
            <person name="Peng M."/>
            <person name="de Vries R.P."/>
            <person name="Hilden K."/>
            <person name="Makela M.R."/>
            <person name="Grigoriev I."/>
            <person name="Riley R."/>
        </authorList>
    </citation>
    <scope>NUCLEOTIDE SEQUENCE [LARGE SCALE GENOMIC DNA]</scope>
    <source>
        <strain evidence="2 3">FBCC195</strain>
    </source>
</reference>
<gene>
    <name evidence="2" type="ORF">PHLCEN_2v5876</name>
</gene>
<organism evidence="2 3">
    <name type="scientific">Hermanssonia centrifuga</name>
    <dbReference type="NCBI Taxonomy" id="98765"/>
    <lineage>
        <taxon>Eukaryota</taxon>
        <taxon>Fungi</taxon>
        <taxon>Dikarya</taxon>
        <taxon>Basidiomycota</taxon>
        <taxon>Agaricomycotina</taxon>
        <taxon>Agaricomycetes</taxon>
        <taxon>Polyporales</taxon>
        <taxon>Meruliaceae</taxon>
        <taxon>Hermanssonia</taxon>
    </lineage>
</organism>
<protein>
    <submittedName>
        <fullName evidence="2">Uncharacterized protein</fullName>
    </submittedName>
</protein>
<comment type="caution">
    <text evidence="2">The sequence shown here is derived from an EMBL/GenBank/DDBJ whole genome shotgun (WGS) entry which is preliminary data.</text>
</comment>
<feature type="region of interest" description="Disordered" evidence="1">
    <location>
        <begin position="54"/>
        <end position="81"/>
    </location>
</feature>
<dbReference type="AlphaFoldDB" id="A0A2R6P150"/>